<dbReference type="EMBL" id="BQNB010013310">
    <property type="protein sequence ID" value="GJT14416.1"/>
    <property type="molecule type" value="Genomic_DNA"/>
</dbReference>
<feature type="region of interest" description="Disordered" evidence="1">
    <location>
        <begin position="420"/>
        <end position="470"/>
    </location>
</feature>
<evidence type="ECO:0000256" key="1">
    <source>
        <dbReference type="SAM" id="MobiDB-lite"/>
    </source>
</evidence>
<evidence type="ECO:0000259" key="2">
    <source>
        <dbReference type="Pfam" id="PF22600"/>
    </source>
</evidence>
<gene>
    <name evidence="4" type="ORF">Tco_0861458</name>
</gene>
<evidence type="ECO:0000259" key="3">
    <source>
        <dbReference type="Pfam" id="PF26180"/>
    </source>
</evidence>
<keyword evidence="5" id="KW-1185">Reference proteome</keyword>
<dbReference type="SUPFAM" id="SSF81301">
    <property type="entry name" value="Nucleotidyltransferase"/>
    <property type="match status" value="1"/>
</dbReference>
<keyword evidence="4" id="KW-0808">Transferase</keyword>
<feature type="domain" description="PAP/OAS1 substrate-binding-related" evidence="3">
    <location>
        <begin position="164"/>
        <end position="353"/>
    </location>
</feature>
<comment type="caution">
    <text evidence="4">The sequence shown here is derived from an EMBL/GenBank/DDBJ whole genome shotgun (WGS) entry which is preliminary data.</text>
</comment>
<dbReference type="InterPro" id="IPR058920">
    <property type="entry name" value="PAP-OAS1-bd-rel"/>
</dbReference>
<dbReference type="Pfam" id="PF26180">
    <property type="entry name" value="PAP-OAS1"/>
    <property type="match status" value="1"/>
</dbReference>
<accession>A0ABQ5BL70</accession>
<dbReference type="Gene3D" id="1.10.1410.10">
    <property type="match status" value="1"/>
</dbReference>
<dbReference type="InterPro" id="IPR043519">
    <property type="entry name" value="NT_sf"/>
</dbReference>
<proteinExistence type="predicted"/>
<dbReference type="SUPFAM" id="SSF81631">
    <property type="entry name" value="PAP/OAS1 substrate-binding domain"/>
    <property type="match status" value="1"/>
</dbReference>
<feature type="domain" description="Poly(A) RNA polymerase mitochondrial-like central palm" evidence="2">
    <location>
        <begin position="38"/>
        <end position="151"/>
    </location>
</feature>
<dbReference type="PANTHER" id="PTHR45979">
    <property type="entry name" value="PAP/OAS1 SUBSTRATE-BINDING DOMAIN SUPERFAMILY"/>
    <property type="match status" value="1"/>
</dbReference>
<reference evidence="4" key="1">
    <citation type="journal article" date="2022" name="Int. J. Mol. Sci.">
        <title>Draft Genome of Tanacetum Coccineum: Genomic Comparison of Closely Related Tanacetum-Family Plants.</title>
        <authorList>
            <person name="Yamashiro T."/>
            <person name="Shiraishi A."/>
            <person name="Nakayama K."/>
            <person name="Satake H."/>
        </authorList>
    </citation>
    <scope>NUCLEOTIDE SEQUENCE</scope>
</reference>
<evidence type="ECO:0000313" key="4">
    <source>
        <dbReference type="EMBL" id="GJT14416.1"/>
    </source>
</evidence>
<dbReference type="InterPro" id="IPR054708">
    <property type="entry name" value="MTPAP-like_central"/>
</dbReference>
<dbReference type="GO" id="GO:0016740">
    <property type="term" value="F:transferase activity"/>
    <property type="evidence" value="ECO:0007669"/>
    <property type="project" value="UniProtKB-KW"/>
</dbReference>
<sequence>MPSYHLSNNIPNFEAIPVENWVAGELAAREVLYRVWPTVEFDDKRTEVIEFLQRLLESENNPVIKVYPYGSVPLKAYLPHGDIDLTVVGPMNKEYDLSKRVLELLEGAQQKESARFKITEINFINAAQVKLIKCIVDGINVDLSFNQLGGICSLGFLELADTLIKKDHIFKRSIILIKAWFFYDSRLLGASHGLISTYALEILILYIFCMYNDSLTEPLMVMYRFLEYYSQFDWDHYCISIYGPVEKSSMANVTVVNPVNRCLLGGESLRDYISTYNVPDFIHLNPKIPSFPLRLMNIIDPLKQSNNLGKSVSIGNFFRIRSALRLAARRLGEIMLLPSENVGDGVKKFFEVTFHSSQLSPFETSWSSAPPFNEVAPEDENQYQSNVSNGCPDVCESVAVAPDPDQLDCSNGYLDDCKSKAEDPNQLKGSNGNLNAIKSEDENQSNGSDGLDDCESETNSLSTLGEGSDSEYYYEKEYPAEKYPADISDDEIVLESPIPEENEIGLNLTNLAGDYENITRNLLFGLDYHRFVFYWDALWIYEPRYSEPARPMASALKGDCGGSDSSDGAGPNEGANYSHILVLA</sequence>
<dbReference type="Proteomes" id="UP001151760">
    <property type="component" value="Unassembled WGS sequence"/>
</dbReference>
<dbReference type="InterPro" id="IPR058921">
    <property type="entry name" value="PAP/OAS1-rel"/>
</dbReference>
<name>A0ABQ5BL70_9ASTR</name>
<dbReference type="PANTHER" id="PTHR45979:SF33">
    <property type="entry name" value="POLYNUCLEOTIDE ADENYLYLTRANSFERASE"/>
    <property type="match status" value="1"/>
</dbReference>
<organism evidence="4 5">
    <name type="scientific">Tanacetum coccineum</name>
    <dbReference type="NCBI Taxonomy" id="301880"/>
    <lineage>
        <taxon>Eukaryota</taxon>
        <taxon>Viridiplantae</taxon>
        <taxon>Streptophyta</taxon>
        <taxon>Embryophyta</taxon>
        <taxon>Tracheophyta</taxon>
        <taxon>Spermatophyta</taxon>
        <taxon>Magnoliopsida</taxon>
        <taxon>eudicotyledons</taxon>
        <taxon>Gunneridae</taxon>
        <taxon>Pentapetalae</taxon>
        <taxon>asterids</taxon>
        <taxon>campanulids</taxon>
        <taxon>Asterales</taxon>
        <taxon>Asteraceae</taxon>
        <taxon>Asteroideae</taxon>
        <taxon>Anthemideae</taxon>
        <taxon>Anthemidinae</taxon>
        <taxon>Tanacetum</taxon>
    </lineage>
</organism>
<feature type="compositionally biased region" description="Polar residues" evidence="1">
    <location>
        <begin position="427"/>
        <end position="436"/>
    </location>
</feature>
<feature type="region of interest" description="Disordered" evidence="1">
    <location>
        <begin position="552"/>
        <end position="573"/>
    </location>
</feature>
<protein>
    <submittedName>
        <fullName evidence="4">Polymerase, nucleotidyl transferase domain-containing protein</fullName>
    </submittedName>
</protein>
<dbReference type="CDD" id="cd05402">
    <property type="entry name" value="NT_PAP_TUTase"/>
    <property type="match status" value="1"/>
</dbReference>
<reference evidence="4" key="2">
    <citation type="submission" date="2022-01" db="EMBL/GenBank/DDBJ databases">
        <authorList>
            <person name="Yamashiro T."/>
            <person name="Shiraishi A."/>
            <person name="Satake H."/>
            <person name="Nakayama K."/>
        </authorList>
    </citation>
    <scope>NUCLEOTIDE SEQUENCE</scope>
</reference>
<dbReference type="Pfam" id="PF22600">
    <property type="entry name" value="MTPAP-like_central"/>
    <property type="match status" value="1"/>
</dbReference>
<dbReference type="Gene3D" id="3.30.460.10">
    <property type="entry name" value="Beta Polymerase, domain 2"/>
    <property type="match status" value="1"/>
</dbReference>
<evidence type="ECO:0000313" key="5">
    <source>
        <dbReference type="Proteomes" id="UP001151760"/>
    </source>
</evidence>